<evidence type="ECO:0000313" key="3">
    <source>
        <dbReference type="Proteomes" id="UP000507470"/>
    </source>
</evidence>
<evidence type="ECO:0000256" key="1">
    <source>
        <dbReference type="SAM" id="Coils"/>
    </source>
</evidence>
<dbReference type="EMBL" id="CACVKT020009964">
    <property type="protein sequence ID" value="CAC5424209.1"/>
    <property type="molecule type" value="Genomic_DNA"/>
</dbReference>
<dbReference type="Proteomes" id="UP000507470">
    <property type="component" value="Unassembled WGS sequence"/>
</dbReference>
<evidence type="ECO:0000313" key="2">
    <source>
        <dbReference type="EMBL" id="CAC5424209.1"/>
    </source>
</evidence>
<dbReference type="OrthoDB" id="10064970at2759"/>
<proteinExistence type="predicted"/>
<reference evidence="2 3" key="1">
    <citation type="submission" date="2020-06" db="EMBL/GenBank/DDBJ databases">
        <authorList>
            <person name="Li R."/>
            <person name="Bekaert M."/>
        </authorList>
    </citation>
    <scope>NUCLEOTIDE SEQUENCE [LARGE SCALE GENOMIC DNA]</scope>
    <source>
        <strain evidence="3">wild</strain>
    </source>
</reference>
<feature type="coiled-coil region" evidence="1">
    <location>
        <begin position="18"/>
        <end position="52"/>
    </location>
</feature>
<sequence>MGVDKRGYNRGKCKDCECIEYETEVPEVETKLEKQQNEIEKKNLKIFFLESRNLRQKIRSVTLSKKIKEYSKQGSVKSVCYQLGLAHEKDVLQDKTVLCDLLKTMARNFHVKKKGKSDHVLGGPRLVNFIALNLDGPDVHSVYRWRKHELTRLDDCIQEKNFKILGEIYLNYESENVPQIPVLVAEDETAIVDENRYHQDFGSLLGFCGVNGNEHKCLDSFLVQVGAGIDGYNKIMNTFQN</sequence>
<keyword evidence="1" id="KW-0175">Coiled coil</keyword>
<keyword evidence="3" id="KW-1185">Reference proteome</keyword>
<accession>A0A6J8EU89</accession>
<name>A0A6J8EU89_MYTCO</name>
<organism evidence="2 3">
    <name type="scientific">Mytilus coruscus</name>
    <name type="common">Sea mussel</name>
    <dbReference type="NCBI Taxonomy" id="42192"/>
    <lineage>
        <taxon>Eukaryota</taxon>
        <taxon>Metazoa</taxon>
        <taxon>Spiralia</taxon>
        <taxon>Lophotrochozoa</taxon>
        <taxon>Mollusca</taxon>
        <taxon>Bivalvia</taxon>
        <taxon>Autobranchia</taxon>
        <taxon>Pteriomorphia</taxon>
        <taxon>Mytilida</taxon>
        <taxon>Mytiloidea</taxon>
        <taxon>Mytilidae</taxon>
        <taxon>Mytilinae</taxon>
        <taxon>Mytilus</taxon>
    </lineage>
</organism>
<dbReference type="AlphaFoldDB" id="A0A6J8EU89"/>
<gene>
    <name evidence="2" type="ORF">MCOR_56133</name>
</gene>
<protein>
    <submittedName>
        <fullName evidence="2">Uncharacterized protein</fullName>
    </submittedName>
</protein>